<dbReference type="InterPro" id="IPR005754">
    <property type="entry name" value="Sortase"/>
</dbReference>
<sequence length="242" mass="25031">MLATLSILSALGLASCGSDTAMGSAGAIERAGFVTPTTAGDATPDTTAPDTTAVDDPTLVAPSTTELAVDPSTTEPATTPPSLAPTTVVTLPTPVPPPPPRADEPFVELGRLEIPRIGVDTTLLQGITLTTLDQGPGHWPGTALPGQIGNVVVAGHRTSHNKVFRHVDRLLPGDEVVFTTGDGRFVYTVRETTIVTPDAMYIIDQTYAPTATLFACHPPGSTRERIVVHLDLASSEPAPASA</sequence>
<dbReference type="InterPro" id="IPR042003">
    <property type="entry name" value="Sortase_E"/>
</dbReference>
<evidence type="ECO:0000313" key="3">
    <source>
        <dbReference type="EMBL" id="CAB4593169.1"/>
    </source>
</evidence>
<feature type="compositionally biased region" description="Low complexity" evidence="2">
    <location>
        <begin position="35"/>
        <end position="58"/>
    </location>
</feature>
<dbReference type="AlphaFoldDB" id="A0A6J6FZH1"/>
<proteinExistence type="predicted"/>
<accession>A0A6J6FZH1</accession>
<protein>
    <submittedName>
        <fullName evidence="3">Unannotated protein</fullName>
    </submittedName>
</protein>
<feature type="region of interest" description="Disordered" evidence="2">
    <location>
        <begin position="35"/>
        <end position="100"/>
    </location>
</feature>
<dbReference type="SUPFAM" id="SSF63817">
    <property type="entry name" value="Sortase"/>
    <property type="match status" value="1"/>
</dbReference>
<dbReference type="GO" id="GO:0016787">
    <property type="term" value="F:hydrolase activity"/>
    <property type="evidence" value="ECO:0007669"/>
    <property type="project" value="UniProtKB-KW"/>
</dbReference>
<keyword evidence="1" id="KW-0378">Hydrolase</keyword>
<evidence type="ECO:0000256" key="2">
    <source>
        <dbReference type="SAM" id="MobiDB-lite"/>
    </source>
</evidence>
<dbReference type="CDD" id="cd05830">
    <property type="entry name" value="Sortase_E"/>
    <property type="match status" value="1"/>
</dbReference>
<reference evidence="3" key="1">
    <citation type="submission" date="2020-05" db="EMBL/GenBank/DDBJ databases">
        <authorList>
            <person name="Chiriac C."/>
            <person name="Salcher M."/>
            <person name="Ghai R."/>
            <person name="Kavagutti S V."/>
        </authorList>
    </citation>
    <scope>NUCLEOTIDE SEQUENCE</scope>
</reference>
<dbReference type="Gene3D" id="2.40.260.10">
    <property type="entry name" value="Sortase"/>
    <property type="match status" value="1"/>
</dbReference>
<name>A0A6J6FZH1_9ZZZZ</name>
<evidence type="ECO:0000256" key="1">
    <source>
        <dbReference type="ARBA" id="ARBA00022801"/>
    </source>
</evidence>
<dbReference type="NCBIfam" id="TIGR01076">
    <property type="entry name" value="sortase_fam"/>
    <property type="match status" value="1"/>
</dbReference>
<dbReference type="InterPro" id="IPR023365">
    <property type="entry name" value="Sortase_dom-sf"/>
</dbReference>
<dbReference type="Pfam" id="PF04203">
    <property type="entry name" value="Sortase"/>
    <property type="match status" value="1"/>
</dbReference>
<gene>
    <name evidence="3" type="ORF">UFOPK1493_03854</name>
</gene>
<dbReference type="EMBL" id="CAEZSR010000248">
    <property type="protein sequence ID" value="CAB4593169.1"/>
    <property type="molecule type" value="Genomic_DNA"/>
</dbReference>
<organism evidence="3">
    <name type="scientific">freshwater metagenome</name>
    <dbReference type="NCBI Taxonomy" id="449393"/>
    <lineage>
        <taxon>unclassified sequences</taxon>
        <taxon>metagenomes</taxon>
        <taxon>ecological metagenomes</taxon>
    </lineage>
</organism>